<sequence length="146" mass="16754">MGDDQLVETNGKKRPPRIRPRSPPPPPPYVPLYDHFKLVLTWPPVFCKVKLCPNPAPMYLTIHGMWPSSSSRNSDPTDCDTTRFVTKGQWEELYMNLKVQDLLKNTQLLGKPSAPTKDLVQAIHDITKFNPQIRCEKIGQLEYLIE</sequence>
<dbReference type="PANTHER" id="PTHR11240:SF75">
    <property type="entry name" value="RIBONUCLEASE 3"/>
    <property type="match status" value="1"/>
</dbReference>
<feature type="non-terminal residue" evidence="8">
    <location>
        <position position="146"/>
    </location>
</feature>
<dbReference type="Proteomes" id="UP000265520">
    <property type="component" value="Unassembled WGS sequence"/>
</dbReference>
<dbReference type="InterPro" id="IPR001568">
    <property type="entry name" value="RNase_T2-like"/>
</dbReference>
<dbReference type="EMBL" id="LXQA010019416">
    <property type="protein sequence ID" value="MCH90962.1"/>
    <property type="molecule type" value="Genomic_DNA"/>
</dbReference>
<dbReference type="PANTHER" id="PTHR11240">
    <property type="entry name" value="RIBONUCLEASE T2"/>
    <property type="match status" value="1"/>
</dbReference>
<organism evidence="8 9">
    <name type="scientific">Trifolium medium</name>
    <dbReference type="NCBI Taxonomy" id="97028"/>
    <lineage>
        <taxon>Eukaryota</taxon>
        <taxon>Viridiplantae</taxon>
        <taxon>Streptophyta</taxon>
        <taxon>Embryophyta</taxon>
        <taxon>Tracheophyta</taxon>
        <taxon>Spermatophyta</taxon>
        <taxon>Magnoliopsida</taxon>
        <taxon>eudicotyledons</taxon>
        <taxon>Gunneridae</taxon>
        <taxon>Pentapetalae</taxon>
        <taxon>rosids</taxon>
        <taxon>fabids</taxon>
        <taxon>Fabales</taxon>
        <taxon>Fabaceae</taxon>
        <taxon>Papilionoideae</taxon>
        <taxon>50 kb inversion clade</taxon>
        <taxon>NPAAA clade</taxon>
        <taxon>Hologalegina</taxon>
        <taxon>IRL clade</taxon>
        <taxon>Trifolieae</taxon>
        <taxon>Trifolium</taxon>
    </lineage>
</organism>
<protein>
    <submittedName>
        <fullName evidence="8">Sc-RNase</fullName>
    </submittedName>
</protein>
<dbReference type="AlphaFoldDB" id="A0A392MUJ7"/>
<dbReference type="Pfam" id="PF00445">
    <property type="entry name" value="Ribonuclease_T2"/>
    <property type="match status" value="1"/>
</dbReference>
<evidence type="ECO:0000256" key="2">
    <source>
        <dbReference type="ARBA" id="ARBA00022722"/>
    </source>
</evidence>
<keyword evidence="2" id="KW-0540">Nuclease</keyword>
<dbReference type="GO" id="GO:0006401">
    <property type="term" value="P:RNA catabolic process"/>
    <property type="evidence" value="ECO:0007669"/>
    <property type="project" value="TreeGrafter"/>
</dbReference>
<evidence type="ECO:0000256" key="5">
    <source>
        <dbReference type="ARBA" id="ARBA00023239"/>
    </source>
</evidence>
<proteinExistence type="inferred from homology"/>
<keyword evidence="3" id="KW-0255">Endonuclease</keyword>
<comment type="caution">
    <text evidence="8">The sequence shown here is derived from an EMBL/GenBank/DDBJ whole genome shotgun (WGS) entry which is preliminary data.</text>
</comment>
<gene>
    <name evidence="8" type="ORF">A2U01_0011886</name>
</gene>
<evidence type="ECO:0000313" key="9">
    <source>
        <dbReference type="Proteomes" id="UP000265520"/>
    </source>
</evidence>
<dbReference type="GO" id="GO:0003723">
    <property type="term" value="F:RNA binding"/>
    <property type="evidence" value="ECO:0007669"/>
    <property type="project" value="InterPro"/>
</dbReference>
<dbReference type="SUPFAM" id="SSF55895">
    <property type="entry name" value="Ribonuclease Rh-like"/>
    <property type="match status" value="1"/>
</dbReference>
<dbReference type="GO" id="GO:0016787">
    <property type="term" value="F:hydrolase activity"/>
    <property type="evidence" value="ECO:0007669"/>
    <property type="project" value="UniProtKB-KW"/>
</dbReference>
<keyword evidence="4" id="KW-0378">Hydrolase</keyword>
<dbReference type="GO" id="GO:0005576">
    <property type="term" value="C:extracellular region"/>
    <property type="evidence" value="ECO:0007669"/>
    <property type="project" value="TreeGrafter"/>
</dbReference>
<accession>A0A392MUJ7</accession>
<keyword evidence="9" id="KW-1185">Reference proteome</keyword>
<evidence type="ECO:0000256" key="7">
    <source>
        <dbReference type="SAM" id="MobiDB-lite"/>
    </source>
</evidence>
<feature type="region of interest" description="Disordered" evidence="7">
    <location>
        <begin position="1"/>
        <end position="26"/>
    </location>
</feature>
<reference evidence="8 9" key="1">
    <citation type="journal article" date="2018" name="Front. Plant Sci.">
        <title>Red Clover (Trifolium pratense) and Zigzag Clover (T. medium) - A Picture of Genomic Similarities and Differences.</title>
        <authorList>
            <person name="Dluhosova J."/>
            <person name="Istvanek J."/>
            <person name="Nedelnik J."/>
            <person name="Repkova J."/>
        </authorList>
    </citation>
    <scope>NUCLEOTIDE SEQUENCE [LARGE SCALE GENOMIC DNA]</scope>
    <source>
        <strain evidence="9">cv. 10/8</strain>
        <tissue evidence="8">Leaf</tissue>
    </source>
</reference>
<evidence type="ECO:0000256" key="4">
    <source>
        <dbReference type="ARBA" id="ARBA00022801"/>
    </source>
</evidence>
<evidence type="ECO:0000313" key="8">
    <source>
        <dbReference type="EMBL" id="MCH90962.1"/>
    </source>
</evidence>
<evidence type="ECO:0000256" key="3">
    <source>
        <dbReference type="ARBA" id="ARBA00022759"/>
    </source>
</evidence>
<comment type="similarity">
    <text evidence="1 6">Belongs to the RNase T2 family.</text>
</comment>
<evidence type="ECO:0000256" key="1">
    <source>
        <dbReference type="ARBA" id="ARBA00007469"/>
    </source>
</evidence>
<keyword evidence="5" id="KW-0456">Lyase</keyword>
<dbReference type="InterPro" id="IPR036430">
    <property type="entry name" value="RNase_T2-like_sf"/>
</dbReference>
<evidence type="ECO:0000256" key="6">
    <source>
        <dbReference type="RuleBase" id="RU004328"/>
    </source>
</evidence>
<dbReference type="Gene3D" id="3.90.730.10">
    <property type="entry name" value="Ribonuclease T2-like"/>
    <property type="match status" value="1"/>
</dbReference>
<name>A0A392MUJ7_9FABA</name>
<dbReference type="GO" id="GO:0033897">
    <property type="term" value="F:ribonuclease T2 activity"/>
    <property type="evidence" value="ECO:0007669"/>
    <property type="project" value="InterPro"/>
</dbReference>